<evidence type="ECO:0000256" key="5">
    <source>
        <dbReference type="ARBA" id="ARBA00023118"/>
    </source>
</evidence>
<evidence type="ECO:0000313" key="8">
    <source>
        <dbReference type="Proteomes" id="UP000035331"/>
    </source>
</evidence>
<dbReference type="RefSeq" id="WP_048176866.1">
    <property type="nucleotide sequence ID" value="NZ_CP008746.1"/>
</dbReference>
<evidence type="ECO:0000256" key="3">
    <source>
        <dbReference type="ARBA" id="ARBA00016118"/>
    </source>
</evidence>
<keyword evidence="4" id="KW-0694">RNA-binding</keyword>
<gene>
    <name evidence="7" type="ORF">MCM1_2479</name>
</gene>
<reference evidence="7 8" key="2">
    <citation type="journal article" date="2015" name="Stand. Genomic Sci.">
        <title>The complete genome sequence of the rumen methanogen Methanosarcina barkeri CM1.</title>
        <authorList>
            <person name="Lambie S.C."/>
            <person name="Kelly W.J."/>
            <person name="Leahy S.C."/>
            <person name="Li D."/>
            <person name="Reilly K."/>
            <person name="McAllister T.A."/>
            <person name="Valle E.R."/>
            <person name="Attwood G.T."/>
            <person name="Altermann E."/>
        </authorList>
    </citation>
    <scope>NUCLEOTIDE SEQUENCE [LARGE SCALE GENOMIC DNA]</scope>
    <source>
        <strain evidence="7 8">CM1</strain>
    </source>
</reference>
<sequence length="174" mass="19668">MKEQDRSGLFSDLLSDGKLIDLCNEISKINYSDSGIINTWYKKEEKKYILPLKSGSFIDESKILNASCLMGIKLSKEKVTSTQLRKLLNGFQVVKEKTKKPGTEFSSQIPKLKLNLAYLTARNTDIMQLTDLLDSLLDRERFPENSKGLEDQFNSVVTLLEGVIAYHKLSGGRD</sequence>
<dbReference type="AlphaFoldDB" id="A0A0G3CBV3"/>
<comment type="similarity">
    <text evidence="2">Belongs to the CRISPR-associated Csm2 family.</text>
</comment>
<dbReference type="GeneID" id="24886194"/>
<dbReference type="InterPro" id="IPR010149">
    <property type="entry name" value="CRISPR-assoc_prot_Csm2_III-A"/>
</dbReference>
<dbReference type="GO" id="GO:0051607">
    <property type="term" value="P:defense response to virus"/>
    <property type="evidence" value="ECO:0007669"/>
    <property type="project" value="UniProtKB-KW"/>
</dbReference>
<name>A0A0G3CBV3_METBA</name>
<organism evidence="7 8">
    <name type="scientific">Methanosarcina barkeri CM1</name>
    <dbReference type="NCBI Taxonomy" id="796385"/>
    <lineage>
        <taxon>Archaea</taxon>
        <taxon>Methanobacteriati</taxon>
        <taxon>Methanobacteriota</taxon>
        <taxon>Stenosarchaea group</taxon>
        <taxon>Methanomicrobia</taxon>
        <taxon>Methanosarcinales</taxon>
        <taxon>Methanosarcinaceae</taxon>
        <taxon>Methanosarcina</taxon>
    </lineage>
</organism>
<dbReference type="Pfam" id="PF03750">
    <property type="entry name" value="Csm2_III-A"/>
    <property type="match status" value="1"/>
</dbReference>
<evidence type="ECO:0000256" key="4">
    <source>
        <dbReference type="ARBA" id="ARBA00022884"/>
    </source>
</evidence>
<evidence type="ECO:0000256" key="2">
    <source>
        <dbReference type="ARBA" id="ARBA00006896"/>
    </source>
</evidence>
<protein>
    <recommendedName>
        <fullName evidence="3">CRISPR system Cms protein Csm2</fullName>
    </recommendedName>
    <alternativeName>
        <fullName evidence="6">CRISPR type III A-associated protein Csm2</fullName>
    </alternativeName>
</protein>
<dbReference type="Proteomes" id="UP000035331">
    <property type="component" value="Chromosome"/>
</dbReference>
<dbReference type="GO" id="GO:0003723">
    <property type="term" value="F:RNA binding"/>
    <property type="evidence" value="ECO:0007669"/>
    <property type="project" value="UniProtKB-KW"/>
</dbReference>
<dbReference type="NCBIfam" id="TIGR01870">
    <property type="entry name" value="cas_TM1810_Csm2"/>
    <property type="match status" value="1"/>
</dbReference>
<reference evidence="8" key="1">
    <citation type="submission" date="2014-06" db="EMBL/GenBank/DDBJ databases">
        <title>The complete genome sequence of Methanosarcina barkeri CM1.</title>
        <authorList>
            <consortium name="Pastoral Greenhouse Gas Research Consortium"/>
            <person name="Lambie S.C."/>
            <person name="Leahy S.C."/>
            <person name="Kelly W.J."/>
            <person name="Li D."/>
            <person name="Reilly K."/>
            <person name="Attwood G.T."/>
            <person name="Altermann E."/>
        </authorList>
    </citation>
    <scope>NUCLEOTIDE SEQUENCE [LARGE SCALE GENOMIC DNA]</scope>
    <source>
        <strain evidence="8">CM1</strain>
    </source>
</reference>
<proteinExistence type="inferred from homology"/>
<dbReference type="EMBL" id="CP008746">
    <property type="protein sequence ID" value="AKJ39494.1"/>
    <property type="molecule type" value="Genomic_DNA"/>
</dbReference>
<dbReference type="PATRIC" id="fig|796385.3.peg.3051"/>
<evidence type="ECO:0000256" key="1">
    <source>
        <dbReference type="ARBA" id="ARBA00003640"/>
    </source>
</evidence>
<comment type="function">
    <text evidence="1">This subunit may be involved in monitoring complementarity of crRNA and target RNA.</text>
</comment>
<evidence type="ECO:0000313" key="7">
    <source>
        <dbReference type="EMBL" id="AKJ39494.1"/>
    </source>
</evidence>
<evidence type="ECO:0000256" key="6">
    <source>
        <dbReference type="ARBA" id="ARBA00031723"/>
    </source>
</evidence>
<accession>A0A0G3CBV3</accession>
<keyword evidence="5" id="KW-0051">Antiviral defense</keyword>